<keyword evidence="4 12" id="KW-0460">Magnesium</keyword>
<evidence type="ECO:0000256" key="6">
    <source>
        <dbReference type="ARBA" id="ARBA00023277"/>
    </source>
</evidence>
<protein>
    <recommendedName>
        <fullName evidence="9">Beta-phosphoglucomutase</fullName>
        <ecNumber evidence="8">5.4.2.6</ecNumber>
    </recommendedName>
</protein>
<dbReference type="SFLD" id="SFLDG01135">
    <property type="entry name" value="C1.5.6:_HAD__Beta-PGM__Phospha"/>
    <property type="match status" value="1"/>
</dbReference>
<dbReference type="SFLD" id="SFLDG01129">
    <property type="entry name" value="C1.5:_HAD__Beta-PGM__Phosphata"/>
    <property type="match status" value="1"/>
</dbReference>
<accession>A0A449A338</accession>
<feature type="binding site" evidence="11">
    <location>
        <begin position="8"/>
        <end position="10"/>
    </location>
    <ligand>
        <name>substrate</name>
    </ligand>
</feature>
<dbReference type="STRING" id="29556.VO56_02750"/>
<feature type="binding site" evidence="12">
    <location>
        <position position="171"/>
    </location>
    <ligand>
        <name>Mg(2+)</name>
        <dbReference type="ChEBI" id="CHEBI:18420"/>
    </ligand>
</feature>
<evidence type="ECO:0000256" key="4">
    <source>
        <dbReference type="ARBA" id="ARBA00022842"/>
    </source>
</evidence>
<evidence type="ECO:0000313" key="15">
    <source>
        <dbReference type="Proteomes" id="UP000290568"/>
    </source>
</evidence>
<feature type="binding site" evidence="11">
    <location>
        <begin position="116"/>
        <end position="120"/>
    </location>
    <ligand>
        <name>substrate</name>
    </ligand>
</feature>
<evidence type="ECO:0000313" key="14">
    <source>
        <dbReference type="EMBL" id="VEU58666.1"/>
    </source>
</evidence>
<evidence type="ECO:0000256" key="12">
    <source>
        <dbReference type="PIRSR" id="PIRSR610972-3"/>
    </source>
</evidence>
<evidence type="ECO:0000256" key="2">
    <source>
        <dbReference type="ARBA" id="ARBA00022553"/>
    </source>
</evidence>
<dbReference type="Proteomes" id="UP000290568">
    <property type="component" value="Chromosome"/>
</dbReference>
<dbReference type="PANTHER" id="PTHR46193:SF18">
    <property type="entry name" value="HEXITOL PHOSPHATASE B"/>
    <property type="match status" value="1"/>
</dbReference>
<feature type="binding site" evidence="11">
    <location>
        <position position="147"/>
    </location>
    <ligand>
        <name>substrate</name>
    </ligand>
</feature>
<dbReference type="InterPro" id="IPR006439">
    <property type="entry name" value="HAD-SF_hydro_IA"/>
</dbReference>
<comment type="catalytic activity">
    <reaction evidence="7">
        <text>beta-D-glucose 1-phosphate = beta-D-glucose 6-phosphate</text>
        <dbReference type="Rhea" id="RHEA:20113"/>
        <dbReference type="ChEBI" id="CHEBI:57684"/>
        <dbReference type="ChEBI" id="CHEBI:58247"/>
        <dbReference type="EC" id="5.4.2.6"/>
    </reaction>
</comment>
<gene>
    <name evidence="14" type="primary">beta-pgm</name>
    <name evidence="14" type="ORF">NCTC10183_00434</name>
</gene>
<dbReference type="SUPFAM" id="SSF56784">
    <property type="entry name" value="HAD-like"/>
    <property type="match status" value="1"/>
</dbReference>
<comment type="similarity">
    <text evidence="1">Belongs to the HAD-like hydrolase superfamily. CbbY/CbbZ/Gph/YieH family.</text>
</comment>
<evidence type="ECO:0000256" key="5">
    <source>
        <dbReference type="ARBA" id="ARBA00023235"/>
    </source>
</evidence>
<feature type="binding site" evidence="12">
    <location>
        <position position="172"/>
    </location>
    <ligand>
        <name>Mg(2+)</name>
        <dbReference type="ChEBI" id="CHEBI:18420"/>
    </ligand>
</feature>
<evidence type="ECO:0000256" key="7">
    <source>
        <dbReference type="ARBA" id="ARBA00044926"/>
    </source>
</evidence>
<dbReference type="NCBIfam" id="TIGR01509">
    <property type="entry name" value="HAD-SF-IA-v3"/>
    <property type="match status" value="1"/>
</dbReference>
<comment type="cofactor">
    <cofactor evidence="12">
        <name>Mg(2+)</name>
        <dbReference type="ChEBI" id="CHEBI:18420"/>
    </cofactor>
    <text evidence="12">Binds 2 magnesium ions per subunit.</text>
</comment>
<keyword evidence="15" id="KW-1185">Reference proteome</keyword>
<dbReference type="EMBL" id="LR214950">
    <property type="protein sequence ID" value="VEU58666.1"/>
    <property type="molecule type" value="Genomic_DNA"/>
</dbReference>
<feature type="binding site" evidence="11">
    <location>
        <position position="24"/>
    </location>
    <ligand>
        <name>substrate</name>
    </ligand>
</feature>
<dbReference type="InterPro" id="IPR036412">
    <property type="entry name" value="HAD-like_sf"/>
</dbReference>
<dbReference type="NCBIfam" id="TIGR02009">
    <property type="entry name" value="PGMB-YQAB-SF"/>
    <property type="match status" value="1"/>
</dbReference>
<evidence type="ECO:0000256" key="8">
    <source>
        <dbReference type="ARBA" id="ARBA00044968"/>
    </source>
</evidence>
<dbReference type="OrthoDB" id="9797743at2"/>
<proteinExistence type="inferred from homology"/>
<dbReference type="AlphaFoldDB" id="A0A449A338"/>
<feature type="binding site" evidence="12">
    <location>
        <position position="8"/>
    </location>
    <ligand>
        <name>Mg(2+)</name>
        <dbReference type="ChEBI" id="CHEBI:18420"/>
    </ligand>
</feature>
<dbReference type="InterPro" id="IPR010972">
    <property type="entry name" value="Beta-PGM"/>
</dbReference>
<name>A0A449A338_9BACT</name>
<dbReference type="EC" id="5.4.2.6" evidence="8"/>
<feature type="active site" description="Nucleophile" evidence="10">
    <location>
        <position position="8"/>
    </location>
</feature>
<dbReference type="InterPro" id="IPR010976">
    <property type="entry name" value="B-phosphoglucomutase_hydrolase"/>
</dbReference>
<dbReference type="InterPro" id="IPR023214">
    <property type="entry name" value="HAD_sf"/>
</dbReference>
<keyword evidence="5 14" id="KW-0413">Isomerase</keyword>
<dbReference type="Gene3D" id="1.10.150.240">
    <property type="entry name" value="Putative phosphatase, domain 2"/>
    <property type="match status" value="1"/>
</dbReference>
<dbReference type="Gene3D" id="3.40.50.1000">
    <property type="entry name" value="HAD superfamily/HAD-like"/>
    <property type="match status" value="1"/>
</dbReference>
<dbReference type="InterPro" id="IPR023198">
    <property type="entry name" value="PGP-like_dom2"/>
</dbReference>
<evidence type="ECO:0000256" key="10">
    <source>
        <dbReference type="PIRSR" id="PIRSR610972-1"/>
    </source>
</evidence>
<dbReference type="RefSeq" id="WP_129620306.1">
    <property type="nucleotide sequence ID" value="NZ_LR214950.1"/>
</dbReference>
<sequence>MIKGFIFDLDGVITDTAILHFLAWQKVLKDNGIEYTESENEQFRGLPRLDTLEAILKYKNKENDFNYEQKQKICDLKNDYYLSLLSTQVNENSILPGIKEFLTEAKKEKIKLAIASSSYNAPLILEKLGIINYFDFIVNPATIKNGKPAPDIFISAANGLNLKTNECIGFEDASVGVQGIKKANILAVAITAENEKLFANADLILNSTKELSLQLIKSTFKKEFSE</sequence>
<evidence type="ECO:0000256" key="11">
    <source>
        <dbReference type="PIRSR" id="PIRSR610972-2"/>
    </source>
</evidence>
<evidence type="ECO:0000256" key="13">
    <source>
        <dbReference type="PIRSR" id="PIRSR610972-4"/>
    </source>
</evidence>
<feature type="binding site" evidence="12">
    <location>
        <position position="10"/>
    </location>
    <ligand>
        <name>Mg(2+)</name>
        <dbReference type="ChEBI" id="CHEBI:18420"/>
    </ligand>
</feature>
<dbReference type="GO" id="GO:0008801">
    <property type="term" value="F:beta-phosphoglucomutase activity"/>
    <property type="evidence" value="ECO:0007669"/>
    <property type="project" value="UniProtKB-EC"/>
</dbReference>
<feature type="site" description="Important for catalytic activity and assists the phosphoryl transfer reaction to Asp8 by balancing charge and orienting the reacting groups" evidence="13">
    <location>
        <position position="116"/>
    </location>
</feature>
<dbReference type="GO" id="GO:0000287">
    <property type="term" value="F:magnesium ion binding"/>
    <property type="evidence" value="ECO:0007669"/>
    <property type="project" value="InterPro"/>
</dbReference>
<dbReference type="InterPro" id="IPR041492">
    <property type="entry name" value="HAD_2"/>
</dbReference>
<dbReference type="PANTHER" id="PTHR46193">
    <property type="entry name" value="6-PHOSPHOGLUCONATE PHOSPHATASE"/>
    <property type="match status" value="1"/>
</dbReference>
<feature type="active site" description="Proton donor/acceptor" evidence="10">
    <location>
        <position position="10"/>
    </location>
</feature>
<evidence type="ECO:0000256" key="1">
    <source>
        <dbReference type="ARBA" id="ARBA00006171"/>
    </source>
</evidence>
<dbReference type="Pfam" id="PF13419">
    <property type="entry name" value="HAD_2"/>
    <property type="match status" value="1"/>
</dbReference>
<feature type="site" description="Important for catalytic activity and assists the phosphoryl transfer reaction to Asp8 by balancing charge and orienting the reacting groups" evidence="13">
    <location>
        <position position="147"/>
    </location>
</feature>
<evidence type="ECO:0000256" key="9">
    <source>
        <dbReference type="ARBA" id="ARBA00044991"/>
    </source>
</evidence>
<dbReference type="GO" id="GO:0005975">
    <property type="term" value="P:carbohydrate metabolic process"/>
    <property type="evidence" value="ECO:0007669"/>
    <property type="project" value="InterPro"/>
</dbReference>
<keyword evidence="6" id="KW-0119">Carbohydrate metabolism</keyword>
<dbReference type="NCBIfam" id="TIGR01990">
    <property type="entry name" value="bPGM"/>
    <property type="match status" value="1"/>
</dbReference>
<keyword evidence="3 12" id="KW-0479">Metal-binding</keyword>
<dbReference type="SFLD" id="SFLDS00003">
    <property type="entry name" value="Haloacid_Dehalogenase"/>
    <property type="match status" value="1"/>
</dbReference>
<reference evidence="14 15" key="1">
    <citation type="submission" date="2019-01" db="EMBL/GenBank/DDBJ databases">
        <authorList>
            <consortium name="Pathogen Informatics"/>
        </authorList>
    </citation>
    <scope>NUCLEOTIDE SEQUENCE [LARGE SCALE GENOMIC DNA]</scope>
    <source>
        <strain evidence="14 15">NCTC10183</strain>
    </source>
</reference>
<dbReference type="CDD" id="cd02598">
    <property type="entry name" value="HAD_BPGM"/>
    <property type="match status" value="1"/>
</dbReference>
<evidence type="ECO:0000256" key="3">
    <source>
        <dbReference type="ARBA" id="ARBA00022723"/>
    </source>
</evidence>
<dbReference type="InterPro" id="IPR051600">
    <property type="entry name" value="Beta-PGM-like"/>
</dbReference>
<organism evidence="14 15">
    <name type="scientific">Mycoplasmopsis gallinacea</name>
    <dbReference type="NCBI Taxonomy" id="29556"/>
    <lineage>
        <taxon>Bacteria</taxon>
        <taxon>Bacillati</taxon>
        <taxon>Mycoplasmatota</taxon>
        <taxon>Mycoplasmoidales</taxon>
        <taxon>Metamycoplasmataceae</taxon>
        <taxon>Mycoplasmopsis</taxon>
    </lineage>
</organism>
<feature type="binding site" evidence="11">
    <location>
        <position position="77"/>
    </location>
    <ligand>
        <name>substrate</name>
    </ligand>
</feature>
<keyword evidence="2" id="KW-0597">Phosphoprotein</keyword>